<evidence type="ECO:0000313" key="1">
    <source>
        <dbReference type="EMBL" id="GFY44656.1"/>
    </source>
</evidence>
<proteinExistence type="predicted"/>
<comment type="caution">
    <text evidence="1">The sequence shown here is derived from an EMBL/GenBank/DDBJ whole genome shotgun (WGS) entry which is preliminary data.</text>
</comment>
<sequence>MWGYTARSNKEEAFFSWNLGDRLISLVTTEEIVPEDRYLVSVGLRDKQREIVDLKSEECDCTRTNCRSGGWSSLFTDRLDLSNHALRDVSTTPHFTLWGWLAY</sequence>
<gene>
    <name evidence="1" type="ORF">TNIN_492361</name>
</gene>
<dbReference type="Proteomes" id="UP000886998">
    <property type="component" value="Unassembled WGS sequence"/>
</dbReference>
<name>A0A8X7BTU1_9ARAC</name>
<keyword evidence="2" id="KW-1185">Reference proteome</keyword>
<protein>
    <submittedName>
        <fullName evidence="1">Uncharacterized protein</fullName>
    </submittedName>
</protein>
<dbReference type="AlphaFoldDB" id="A0A8X7BTU1"/>
<organism evidence="1 2">
    <name type="scientific">Trichonephila inaurata madagascariensis</name>
    <dbReference type="NCBI Taxonomy" id="2747483"/>
    <lineage>
        <taxon>Eukaryota</taxon>
        <taxon>Metazoa</taxon>
        <taxon>Ecdysozoa</taxon>
        <taxon>Arthropoda</taxon>
        <taxon>Chelicerata</taxon>
        <taxon>Arachnida</taxon>
        <taxon>Araneae</taxon>
        <taxon>Araneomorphae</taxon>
        <taxon>Entelegynae</taxon>
        <taxon>Araneoidea</taxon>
        <taxon>Nephilidae</taxon>
        <taxon>Trichonephila</taxon>
        <taxon>Trichonephila inaurata</taxon>
    </lineage>
</organism>
<accession>A0A8X7BTU1</accession>
<reference evidence="1" key="1">
    <citation type="submission" date="2020-08" db="EMBL/GenBank/DDBJ databases">
        <title>Multicomponent nature underlies the extraordinary mechanical properties of spider dragline silk.</title>
        <authorList>
            <person name="Kono N."/>
            <person name="Nakamura H."/>
            <person name="Mori M."/>
            <person name="Yoshida Y."/>
            <person name="Ohtoshi R."/>
            <person name="Malay A.D."/>
            <person name="Moran D.A.P."/>
            <person name="Tomita M."/>
            <person name="Numata K."/>
            <person name="Arakawa K."/>
        </authorList>
    </citation>
    <scope>NUCLEOTIDE SEQUENCE</scope>
</reference>
<dbReference type="EMBL" id="BMAV01004351">
    <property type="protein sequence ID" value="GFY44656.1"/>
    <property type="molecule type" value="Genomic_DNA"/>
</dbReference>
<evidence type="ECO:0000313" key="2">
    <source>
        <dbReference type="Proteomes" id="UP000886998"/>
    </source>
</evidence>